<reference evidence="1 2" key="1">
    <citation type="submission" date="2023-03" db="EMBL/GenBank/DDBJ databases">
        <authorList>
            <person name="Shen W."/>
            <person name="Cai J."/>
        </authorList>
    </citation>
    <scope>NUCLEOTIDE SEQUENCE [LARGE SCALE GENOMIC DNA]</scope>
    <source>
        <strain evidence="1 2">Y2</strain>
    </source>
</reference>
<evidence type="ECO:0000313" key="1">
    <source>
        <dbReference type="EMBL" id="MDT2513338.1"/>
    </source>
</evidence>
<sequence>MGCTSCGQRATHSSSGSGCCNLNAMDEETPLEKIRNGDKDFCFIEITDQICKNLQNDEGIHPSATHSNTDCEDLTALNDLASAKLHNALMTLNMCDVDEYKCWLDSQVSWQWNVDKALICAICGLWKNIHDLWADLDKIWQNINELWLAINKINQQISSITNEITSIWKNIGDIVNVTNNLQKQIDDINKKLPGGFSTLVTKQLWFGVAHAGQNITLSESILNFDKVRVSYNVGGSQYSTDIETVYFKPDSQNVATYSGIDYSGDNEFRACAGLKATNNDMKVLNVVASKASLVWYNLRNDTRDQWYTGTACTGKTGECIISRIEGVKKIDYL</sequence>
<dbReference type="Proteomes" id="UP001264335">
    <property type="component" value="Unassembled WGS sequence"/>
</dbReference>
<evidence type="ECO:0000313" key="2">
    <source>
        <dbReference type="Proteomes" id="UP001264335"/>
    </source>
</evidence>
<dbReference type="AlphaFoldDB" id="A0ABD5F6V0"/>
<comment type="caution">
    <text evidence="1">The sequence shown here is derived from an EMBL/GenBank/DDBJ whole genome shotgun (WGS) entry which is preliminary data.</text>
</comment>
<dbReference type="RefSeq" id="WP_311924183.1">
    <property type="nucleotide sequence ID" value="NZ_JARPWV010000038.1"/>
</dbReference>
<name>A0ABD5F6V0_ENTAV</name>
<accession>A0ABD5F6V0</accession>
<protein>
    <submittedName>
        <fullName evidence="1">Uncharacterized protein</fullName>
    </submittedName>
</protein>
<gene>
    <name evidence="1" type="ORF">P7D79_03720</name>
</gene>
<dbReference type="EMBL" id="JARPWY010000006">
    <property type="protein sequence ID" value="MDT2513338.1"/>
    <property type="molecule type" value="Genomic_DNA"/>
</dbReference>
<organism evidence="1 2">
    <name type="scientific">Enterococcus avium</name>
    <name type="common">Streptococcus avium</name>
    <dbReference type="NCBI Taxonomy" id="33945"/>
    <lineage>
        <taxon>Bacteria</taxon>
        <taxon>Bacillati</taxon>
        <taxon>Bacillota</taxon>
        <taxon>Bacilli</taxon>
        <taxon>Lactobacillales</taxon>
        <taxon>Enterococcaceae</taxon>
        <taxon>Enterococcus</taxon>
    </lineage>
</organism>
<proteinExistence type="predicted"/>